<feature type="transmembrane region" description="Helical" evidence="2">
    <location>
        <begin position="508"/>
        <end position="527"/>
    </location>
</feature>
<proteinExistence type="predicted"/>
<feature type="region of interest" description="Disordered" evidence="1">
    <location>
        <begin position="1"/>
        <end position="31"/>
    </location>
</feature>
<feature type="transmembrane region" description="Helical" evidence="2">
    <location>
        <begin position="581"/>
        <end position="603"/>
    </location>
</feature>
<feature type="transmembrane region" description="Helical" evidence="2">
    <location>
        <begin position="325"/>
        <end position="343"/>
    </location>
</feature>
<dbReference type="RefSeq" id="WP_174703601.1">
    <property type="nucleotide sequence ID" value="NZ_JABURA010000004.1"/>
</dbReference>
<feature type="transmembrane region" description="Helical" evidence="2">
    <location>
        <begin position="279"/>
        <end position="304"/>
    </location>
</feature>
<keyword evidence="2" id="KW-0472">Membrane</keyword>
<evidence type="ECO:0000256" key="2">
    <source>
        <dbReference type="SAM" id="Phobius"/>
    </source>
</evidence>
<evidence type="ECO:0000313" key="4">
    <source>
        <dbReference type="Proteomes" id="UP000728647"/>
    </source>
</evidence>
<feature type="compositionally biased region" description="Low complexity" evidence="1">
    <location>
        <begin position="1"/>
        <end position="16"/>
    </location>
</feature>
<dbReference type="OrthoDB" id="147060at2157"/>
<reference evidence="3" key="1">
    <citation type="submission" date="2020-06" db="EMBL/GenBank/DDBJ databases">
        <title>Haloterrigena sp. nov., an extremely halophilic archaeon isolated from a saline sediment.</title>
        <authorList>
            <person name="Liu B.-B."/>
        </authorList>
    </citation>
    <scope>NUCLEOTIDE SEQUENCE</scope>
    <source>
        <strain evidence="3">SYSU A121-1</strain>
    </source>
</reference>
<feature type="transmembrane region" description="Helical" evidence="2">
    <location>
        <begin position="547"/>
        <end position="569"/>
    </location>
</feature>
<evidence type="ECO:0000256" key="1">
    <source>
        <dbReference type="SAM" id="MobiDB-lite"/>
    </source>
</evidence>
<dbReference type="EMBL" id="JABURA010000004">
    <property type="protein sequence ID" value="NUB94015.1"/>
    <property type="molecule type" value="Genomic_DNA"/>
</dbReference>
<dbReference type="Proteomes" id="UP000728647">
    <property type="component" value="Unassembled WGS sequence"/>
</dbReference>
<dbReference type="AlphaFoldDB" id="A0A8J8KDY4"/>
<keyword evidence="2" id="KW-0812">Transmembrane</keyword>
<sequence>MGRSSDSATASGTGATEIGGGTGGTDERSDTASAGWRATLVRSLAALYPAAVEPSDDLEEALLFVDSSHDAETVVRAGYGAGLLAAIPPLLLVALGAPLPFVLFFVLVTPIATTYAVRSFPRLQAAFRRTEALGETPNLIGRAVLRMQIQPSLESAVRFAADTGTGPLADDLAAHIDRSIGTPETGLLSFTEAWADRFPALRRSAHLLAAAQDAPAGERERTLDRSLAAVLDGTRSQMAEFTASIRTLTTGLFAFGIMIPLALIALVPTVPMVGVSINIWVLIFLYDVVLPACLVVAGLYLLVRRPVAFPPPTIGRDHPDVPDRLWLRALWGVLAGIGVYAIVDAVGPAHLAPIVAGGFAVGVALLAVYSPILAVRHYVRDVEDHLTDALYIVGRQVSDGESVESAVELAATRVPGETGAVFENAAGLQRRLRIGVESAFLGPHGALEDVPSPRARGTAALLAIASKEGKPAGRAVVSMADHLEDLSEVEAETKRNLAKVTGTLDATAAYFAPMVAGVTVGMAAMMASQNVFTSSEVDAAAFPAEPLAIVIGIYLIMLCFILLPLSIALRHGVDRALIGYHVGRALTTSMVLYAVTVGCIDFFL</sequence>
<protein>
    <submittedName>
        <fullName evidence="3">Secretion system protein</fullName>
    </submittedName>
</protein>
<feature type="transmembrane region" description="Helical" evidence="2">
    <location>
        <begin position="349"/>
        <end position="370"/>
    </location>
</feature>
<name>A0A8J8KDY4_9EURY</name>
<gene>
    <name evidence="3" type="ORF">HT576_23865</name>
</gene>
<comment type="caution">
    <text evidence="3">The sequence shown here is derived from an EMBL/GenBank/DDBJ whole genome shotgun (WGS) entry which is preliminary data.</text>
</comment>
<keyword evidence="2" id="KW-1133">Transmembrane helix</keyword>
<evidence type="ECO:0000313" key="3">
    <source>
        <dbReference type="EMBL" id="NUB94015.1"/>
    </source>
</evidence>
<accession>A0A8J8KDY4</accession>
<feature type="transmembrane region" description="Helical" evidence="2">
    <location>
        <begin position="245"/>
        <end position="267"/>
    </location>
</feature>
<organism evidence="3 4">
    <name type="scientific">Haloterrigena gelatinilytica</name>
    <dbReference type="NCBI Taxonomy" id="2741724"/>
    <lineage>
        <taxon>Archaea</taxon>
        <taxon>Methanobacteriati</taxon>
        <taxon>Methanobacteriota</taxon>
        <taxon>Stenosarchaea group</taxon>
        <taxon>Halobacteria</taxon>
        <taxon>Halobacteriales</taxon>
        <taxon>Natrialbaceae</taxon>
        <taxon>Haloterrigena</taxon>
    </lineage>
</organism>